<organism evidence="1 3">
    <name type="scientific">Nocardia cyriacigeorgica</name>
    <dbReference type="NCBI Taxonomy" id="135487"/>
    <lineage>
        <taxon>Bacteria</taxon>
        <taxon>Bacillati</taxon>
        <taxon>Actinomycetota</taxon>
        <taxon>Actinomycetes</taxon>
        <taxon>Mycobacteriales</taxon>
        <taxon>Nocardiaceae</taxon>
        <taxon>Nocardia</taxon>
    </lineage>
</organism>
<keyword evidence="4" id="KW-1185">Reference proteome</keyword>
<dbReference type="EMBL" id="JAAGUZ010000029">
    <property type="protein sequence ID" value="NEW45275.1"/>
    <property type="molecule type" value="Genomic_DNA"/>
</dbReference>
<proteinExistence type="predicted"/>
<dbReference type="AlphaFoldDB" id="A0A6P1D3U5"/>
<dbReference type="Proteomes" id="UP000470876">
    <property type="component" value="Unassembled WGS sequence"/>
</dbReference>
<evidence type="ECO:0000313" key="2">
    <source>
        <dbReference type="EMBL" id="NEW57274.1"/>
    </source>
</evidence>
<comment type="caution">
    <text evidence="1">The sequence shown here is derived from an EMBL/GenBank/DDBJ whole genome shotgun (WGS) entry which is preliminary data.</text>
</comment>
<evidence type="ECO:0000313" key="1">
    <source>
        <dbReference type="EMBL" id="NEW45275.1"/>
    </source>
</evidence>
<evidence type="ECO:0000313" key="4">
    <source>
        <dbReference type="Proteomes" id="UP000470876"/>
    </source>
</evidence>
<sequence>MANIASVFVRLSLRDSADEMTEQEVLDELLGSHGTYHVPVWSRRSDATIDAQFGVKWGAAGLAERLWAAWSAHLSTVWVRWYDDGGDFDDIEHRPIARSTREHSKYTYRGGTWIRRCRYRYDGIRITWRHEIPQAATLGGWLWRRDGSAVVADAAGDYLAGNPRCDLSDDPQLATPTTPTRGLFSFEGGLDHELYRWWREAGLPGSLSDDDLSLILSCGDRLELLWKGRPVMVLLPENSPGSWRVYSLDDWDNCADPDYLLTAG</sequence>
<gene>
    <name evidence="1" type="ORF">GV789_12525</name>
    <name evidence="2" type="ORF">GV794_16655</name>
</gene>
<evidence type="ECO:0000313" key="3">
    <source>
        <dbReference type="Proteomes" id="UP000468928"/>
    </source>
</evidence>
<reference evidence="3 4" key="1">
    <citation type="submission" date="2020-01" db="EMBL/GenBank/DDBJ databases">
        <title>Genetics and antimicrobial susceptibilities of Nocardia species isolated from the soil; a comparison with species isolated from humans.</title>
        <authorList>
            <person name="Carrasco G."/>
            <person name="Monzon S."/>
            <person name="Sansegundo M."/>
            <person name="Garcia E."/>
            <person name="Garrido N."/>
            <person name="Medina M.J."/>
            <person name="Villalon P."/>
            <person name="Ramirez-Arocha A.C."/>
            <person name="Jimenez P."/>
            <person name="Cuesta I."/>
            <person name="Valdezate S."/>
        </authorList>
    </citation>
    <scope>NUCLEOTIDE SEQUENCE [LARGE SCALE GENOMIC DNA]</scope>
    <source>
        <strain evidence="1 3">CNM20110639</strain>
        <strain evidence="2 4">CNM20110649</strain>
    </source>
</reference>
<protein>
    <submittedName>
        <fullName evidence="1">Uncharacterized protein</fullName>
    </submittedName>
</protein>
<accession>A0A6P1D3U5</accession>
<dbReference type="EMBL" id="JAAGUX010000028">
    <property type="protein sequence ID" value="NEW57274.1"/>
    <property type="molecule type" value="Genomic_DNA"/>
</dbReference>
<dbReference type="RefSeq" id="WP_163822657.1">
    <property type="nucleotide sequence ID" value="NZ_JAAGUX010000028.1"/>
</dbReference>
<dbReference type="Proteomes" id="UP000468928">
    <property type="component" value="Unassembled WGS sequence"/>
</dbReference>
<name>A0A6P1D3U5_9NOCA</name>